<organism evidence="10 11">
    <name type="scientific">Mycolicibacterium moriokaense</name>
    <dbReference type="NCBI Taxonomy" id="39691"/>
    <lineage>
        <taxon>Bacteria</taxon>
        <taxon>Bacillati</taxon>
        <taxon>Actinomycetota</taxon>
        <taxon>Actinomycetes</taxon>
        <taxon>Mycobacteriales</taxon>
        <taxon>Mycobacteriaceae</taxon>
        <taxon>Mycolicibacterium</taxon>
    </lineage>
</organism>
<dbReference type="InterPro" id="IPR052161">
    <property type="entry name" value="Mycobact_Acyl-CoA_DH"/>
</dbReference>
<accession>A0AAD1HA25</accession>
<dbReference type="GO" id="GO:0050660">
    <property type="term" value="F:flavin adenine dinucleotide binding"/>
    <property type="evidence" value="ECO:0007669"/>
    <property type="project" value="InterPro"/>
</dbReference>
<dbReference type="InterPro" id="IPR013786">
    <property type="entry name" value="AcylCoA_DH/ox_N"/>
</dbReference>
<feature type="domain" description="Acyl-CoA oxidase/dehydrogenase middle" evidence="8">
    <location>
        <begin position="134"/>
        <end position="224"/>
    </location>
</feature>
<comment type="similarity">
    <text evidence="2 6">Belongs to the acyl-CoA dehydrogenase family.</text>
</comment>
<evidence type="ECO:0000259" key="7">
    <source>
        <dbReference type="Pfam" id="PF00441"/>
    </source>
</evidence>
<keyword evidence="4 6" id="KW-0274">FAD</keyword>
<evidence type="ECO:0000256" key="2">
    <source>
        <dbReference type="ARBA" id="ARBA00009347"/>
    </source>
</evidence>
<keyword evidence="3 6" id="KW-0285">Flavoprotein</keyword>
<dbReference type="InterPro" id="IPR036250">
    <property type="entry name" value="AcylCo_DH-like_C"/>
</dbReference>
<gene>
    <name evidence="10" type="ORF">MMOR_19160</name>
</gene>
<name>A0AAD1HA25_9MYCO</name>
<dbReference type="SUPFAM" id="SSF47203">
    <property type="entry name" value="Acyl-CoA dehydrogenase C-terminal domain-like"/>
    <property type="match status" value="1"/>
</dbReference>
<keyword evidence="5 6" id="KW-0560">Oxidoreductase</keyword>
<dbReference type="InterPro" id="IPR037069">
    <property type="entry name" value="AcylCoA_DH/ox_N_sf"/>
</dbReference>
<dbReference type="EMBL" id="AP022560">
    <property type="protein sequence ID" value="BBX00980.1"/>
    <property type="molecule type" value="Genomic_DNA"/>
</dbReference>
<comment type="cofactor">
    <cofactor evidence="1 6">
        <name>FAD</name>
        <dbReference type="ChEBI" id="CHEBI:57692"/>
    </cofactor>
</comment>
<sequence>MPLQPIVRFGGGEHVEGLRARVRSWLSDNLPDEFRRTAANPDYLPRDAHERAVAFCRDLHAQGWFVPHWPAKFEGGGLGVVEQVVIREELAYAGAPLVNTNGVNMLAPVLFRFGTAEQQAEHLPLIARSERMWAQGYSEPEAGSDLAALRMTARRFNDSEGDHYVLDGQKTWTSNGVLADWIFVLARTSPVAEKRQAGISFFLVDLSSPGITRRPIRSMTGYPTFAEEFFDGVRVPAANLVGEEGDGWKVAKALLDAERSNVTRAAQAQRYLDELVDWCHAQRGSAHDPLADPTNRIALARAVERVEVGRALSYRVAHLQAAGALDPALPSLSKLYHSELTAELRALGAQILGPAGALMPDDPDAVLDGHFSEGLLLSLLHTIGGGTSEIQRDLISTTGLGLPR</sequence>
<dbReference type="SUPFAM" id="SSF56645">
    <property type="entry name" value="Acyl-CoA dehydrogenase NM domain-like"/>
    <property type="match status" value="1"/>
</dbReference>
<evidence type="ECO:0000256" key="6">
    <source>
        <dbReference type="RuleBase" id="RU362125"/>
    </source>
</evidence>
<dbReference type="PANTHER" id="PTHR43292:SF3">
    <property type="entry name" value="ACYL-COA DEHYDROGENASE FADE29"/>
    <property type="match status" value="1"/>
</dbReference>
<reference evidence="10 11" key="1">
    <citation type="journal article" date="2019" name="Emerg. Microbes Infect.">
        <title>Comprehensive subspecies identification of 175 nontuberculous mycobacteria species based on 7547 genomic profiles.</title>
        <authorList>
            <person name="Matsumoto Y."/>
            <person name="Kinjo T."/>
            <person name="Motooka D."/>
            <person name="Nabeya D."/>
            <person name="Jung N."/>
            <person name="Uechi K."/>
            <person name="Horii T."/>
            <person name="Iida T."/>
            <person name="Fujita J."/>
            <person name="Nakamura S."/>
        </authorList>
    </citation>
    <scope>NUCLEOTIDE SEQUENCE [LARGE SCALE GENOMIC DNA]</scope>
    <source>
        <strain evidence="10 11">JCM 6375</strain>
    </source>
</reference>
<evidence type="ECO:0000313" key="10">
    <source>
        <dbReference type="EMBL" id="BBX00980.1"/>
    </source>
</evidence>
<evidence type="ECO:0000259" key="8">
    <source>
        <dbReference type="Pfam" id="PF02770"/>
    </source>
</evidence>
<dbReference type="Gene3D" id="1.10.540.10">
    <property type="entry name" value="Acyl-CoA dehydrogenase/oxidase, N-terminal domain"/>
    <property type="match status" value="1"/>
</dbReference>
<dbReference type="InterPro" id="IPR006091">
    <property type="entry name" value="Acyl-CoA_Oxase/DH_mid-dom"/>
</dbReference>
<dbReference type="Pfam" id="PF00441">
    <property type="entry name" value="Acyl-CoA_dh_1"/>
    <property type="match status" value="1"/>
</dbReference>
<keyword evidence="11" id="KW-1185">Reference proteome</keyword>
<dbReference type="Pfam" id="PF02771">
    <property type="entry name" value="Acyl-CoA_dh_N"/>
    <property type="match status" value="1"/>
</dbReference>
<dbReference type="RefSeq" id="WP_083156761.1">
    <property type="nucleotide sequence ID" value="NZ_AP022560.1"/>
</dbReference>
<dbReference type="InterPro" id="IPR009100">
    <property type="entry name" value="AcylCoA_DH/oxidase_NM_dom_sf"/>
</dbReference>
<evidence type="ECO:0000256" key="1">
    <source>
        <dbReference type="ARBA" id="ARBA00001974"/>
    </source>
</evidence>
<proteinExistence type="inferred from homology"/>
<dbReference type="InterPro" id="IPR046373">
    <property type="entry name" value="Acyl-CoA_Oxase/DH_mid-dom_sf"/>
</dbReference>
<dbReference type="Gene3D" id="2.40.110.10">
    <property type="entry name" value="Butyryl-CoA Dehydrogenase, subunit A, domain 2"/>
    <property type="match status" value="1"/>
</dbReference>
<dbReference type="GO" id="GO:0016627">
    <property type="term" value="F:oxidoreductase activity, acting on the CH-CH group of donors"/>
    <property type="evidence" value="ECO:0007669"/>
    <property type="project" value="InterPro"/>
</dbReference>
<evidence type="ECO:0000259" key="9">
    <source>
        <dbReference type="Pfam" id="PF02771"/>
    </source>
</evidence>
<dbReference type="InterPro" id="IPR009075">
    <property type="entry name" value="AcylCo_DH/oxidase_C"/>
</dbReference>
<evidence type="ECO:0000256" key="4">
    <source>
        <dbReference type="ARBA" id="ARBA00022827"/>
    </source>
</evidence>
<feature type="domain" description="Acyl-CoA dehydrogenase/oxidase C-terminal" evidence="7">
    <location>
        <begin position="245"/>
        <end position="396"/>
    </location>
</feature>
<protein>
    <submittedName>
        <fullName evidence="10">Acyl-CoA dehydrogenase</fullName>
    </submittedName>
</protein>
<evidence type="ECO:0000256" key="3">
    <source>
        <dbReference type="ARBA" id="ARBA00022630"/>
    </source>
</evidence>
<dbReference type="Proteomes" id="UP000466681">
    <property type="component" value="Chromosome"/>
</dbReference>
<dbReference type="PANTHER" id="PTHR43292">
    <property type="entry name" value="ACYL-COA DEHYDROGENASE"/>
    <property type="match status" value="1"/>
</dbReference>
<evidence type="ECO:0000313" key="11">
    <source>
        <dbReference type="Proteomes" id="UP000466681"/>
    </source>
</evidence>
<dbReference type="Gene3D" id="1.20.140.10">
    <property type="entry name" value="Butyryl-CoA Dehydrogenase, subunit A, domain 3"/>
    <property type="match status" value="1"/>
</dbReference>
<dbReference type="AlphaFoldDB" id="A0AAD1HA25"/>
<feature type="domain" description="Acyl-CoA dehydrogenase/oxidase N-terminal" evidence="9">
    <location>
        <begin position="16"/>
        <end position="130"/>
    </location>
</feature>
<dbReference type="KEGG" id="mmor:MMOR_19160"/>
<evidence type="ECO:0000256" key="5">
    <source>
        <dbReference type="ARBA" id="ARBA00023002"/>
    </source>
</evidence>
<dbReference type="Pfam" id="PF02770">
    <property type="entry name" value="Acyl-CoA_dh_M"/>
    <property type="match status" value="1"/>
</dbReference>
<dbReference type="GO" id="GO:0005886">
    <property type="term" value="C:plasma membrane"/>
    <property type="evidence" value="ECO:0007669"/>
    <property type="project" value="TreeGrafter"/>
</dbReference>